<dbReference type="Gene3D" id="3.40.1360.10">
    <property type="match status" value="1"/>
</dbReference>
<evidence type="ECO:0000256" key="14">
    <source>
        <dbReference type="SAM" id="Coils"/>
    </source>
</evidence>
<evidence type="ECO:0000256" key="10">
    <source>
        <dbReference type="ARBA" id="ARBA00023125"/>
    </source>
</evidence>
<comment type="caution">
    <text evidence="12">Lacks conserved residue(s) required for the propagation of feature annotation.</text>
</comment>
<evidence type="ECO:0000256" key="13">
    <source>
        <dbReference type="PIRNR" id="PIRNR002811"/>
    </source>
</evidence>
<evidence type="ECO:0000256" key="1">
    <source>
        <dbReference type="ARBA" id="ARBA00022478"/>
    </source>
</evidence>
<protein>
    <recommendedName>
        <fullName evidence="12 13">DNA primase</fullName>
        <ecNumber evidence="12">2.7.7.101</ecNumber>
    </recommendedName>
</protein>
<dbReference type="InterPro" id="IPR036977">
    <property type="entry name" value="DNA_primase_Znf_CHC2"/>
</dbReference>
<comment type="catalytic activity">
    <reaction evidence="12">
        <text>ssDNA + n NTP = ssDNA/pppN(pN)n-1 hybrid + (n-1) diphosphate.</text>
        <dbReference type="EC" id="2.7.7.101"/>
    </reaction>
</comment>
<name>A0ABM6MK69_CAPSP</name>
<dbReference type="Gene3D" id="3.90.580.10">
    <property type="entry name" value="Zinc finger, CHC2-type domain"/>
    <property type="match status" value="1"/>
</dbReference>
<dbReference type="InterPro" id="IPR037068">
    <property type="entry name" value="DNA_primase_core_N_sf"/>
</dbReference>
<evidence type="ECO:0000256" key="4">
    <source>
        <dbReference type="ARBA" id="ARBA00022695"/>
    </source>
</evidence>
<dbReference type="InterPro" id="IPR013264">
    <property type="entry name" value="DNAG_N"/>
</dbReference>
<dbReference type="InterPro" id="IPR006295">
    <property type="entry name" value="DNA_primase_DnaG"/>
</dbReference>
<keyword evidence="7" id="KW-0863">Zinc-finger</keyword>
<dbReference type="SMART" id="SM00493">
    <property type="entry name" value="TOPRIM"/>
    <property type="match status" value="1"/>
</dbReference>
<comment type="subunit">
    <text evidence="12">Monomer. Interacts with DnaB.</text>
</comment>
<evidence type="ECO:0000256" key="5">
    <source>
        <dbReference type="ARBA" id="ARBA00022705"/>
    </source>
</evidence>
<dbReference type="CDD" id="cd03364">
    <property type="entry name" value="TOPRIM_DnaG_primases"/>
    <property type="match status" value="1"/>
</dbReference>
<dbReference type="PANTHER" id="PTHR30313:SF2">
    <property type="entry name" value="DNA PRIMASE"/>
    <property type="match status" value="1"/>
</dbReference>
<dbReference type="Pfam" id="PF13155">
    <property type="entry name" value="Toprim_2"/>
    <property type="match status" value="1"/>
</dbReference>
<dbReference type="Pfam" id="PF01807">
    <property type="entry name" value="Zn_ribbon_DnaG"/>
    <property type="match status" value="1"/>
</dbReference>
<dbReference type="SMART" id="SM00400">
    <property type="entry name" value="ZnF_CHCC"/>
    <property type="match status" value="1"/>
</dbReference>
<keyword evidence="17" id="KW-1185">Reference proteome</keyword>
<keyword evidence="11 12" id="KW-0804">Transcription</keyword>
<dbReference type="SUPFAM" id="SSF57783">
    <property type="entry name" value="Zinc beta-ribbon"/>
    <property type="match status" value="1"/>
</dbReference>
<dbReference type="NCBIfam" id="TIGR01391">
    <property type="entry name" value="dnaG"/>
    <property type="match status" value="1"/>
</dbReference>
<dbReference type="InterPro" id="IPR050219">
    <property type="entry name" value="DnaG_primase"/>
</dbReference>
<keyword evidence="10 12" id="KW-0238">DNA-binding</keyword>
<evidence type="ECO:0000256" key="11">
    <source>
        <dbReference type="ARBA" id="ARBA00023163"/>
    </source>
</evidence>
<dbReference type="SUPFAM" id="SSF56731">
    <property type="entry name" value="DNA primase core"/>
    <property type="match status" value="1"/>
</dbReference>
<organism evidence="16 17">
    <name type="scientific">Capnocytophaga sputigena</name>
    <dbReference type="NCBI Taxonomy" id="1019"/>
    <lineage>
        <taxon>Bacteria</taxon>
        <taxon>Pseudomonadati</taxon>
        <taxon>Bacteroidota</taxon>
        <taxon>Flavobacteriia</taxon>
        <taxon>Flavobacteriales</taxon>
        <taxon>Flavobacteriaceae</taxon>
        <taxon>Capnocytophaga</taxon>
    </lineage>
</organism>
<evidence type="ECO:0000256" key="12">
    <source>
        <dbReference type="HAMAP-Rule" id="MF_00974"/>
    </source>
</evidence>
<dbReference type="PANTHER" id="PTHR30313">
    <property type="entry name" value="DNA PRIMASE"/>
    <property type="match status" value="1"/>
</dbReference>
<evidence type="ECO:0000256" key="2">
    <source>
        <dbReference type="ARBA" id="ARBA00022515"/>
    </source>
</evidence>
<feature type="domain" description="Toprim" evidence="15">
    <location>
        <begin position="259"/>
        <end position="340"/>
    </location>
</feature>
<dbReference type="PIRSF" id="PIRSF002811">
    <property type="entry name" value="DnaG"/>
    <property type="match status" value="1"/>
</dbReference>
<dbReference type="EC" id="2.7.7.101" evidence="12"/>
<keyword evidence="8 13" id="KW-0862">Zinc</keyword>
<dbReference type="Pfam" id="PF08275">
    <property type="entry name" value="DNAG_N"/>
    <property type="match status" value="1"/>
</dbReference>
<keyword evidence="9" id="KW-0460">Magnesium</keyword>
<proteinExistence type="inferred from homology"/>
<evidence type="ECO:0000256" key="8">
    <source>
        <dbReference type="ARBA" id="ARBA00022833"/>
    </source>
</evidence>
<reference evidence="17" key="1">
    <citation type="submission" date="2017-06" db="EMBL/GenBank/DDBJ databases">
        <title>Capnocytophaga spp. assemblies.</title>
        <authorList>
            <person name="Gulvik C.A."/>
        </authorList>
    </citation>
    <scope>NUCLEOTIDE SEQUENCE [LARGE SCALE GENOMIC DNA]</scope>
    <source>
        <strain evidence="17">KC1668</strain>
    </source>
</reference>
<dbReference type="HAMAP" id="MF_00974">
    <property type="entry name" value="DNA_primase_DnaG"/>
    <property type="match status" value="1"/>
</dbReference>
<keyword evidence="6 13" id="KW-0479">Metal-binding</keyword>
<evidence type="ECO:0000256" key="9">
    <source>
        <dbReference type="ARBA" id="ARBA00022842"/>
    </source>
</evidence>
<keyword evidence="5 12" id="KW-0235">DNA replication</keyword>
<dbReference type="InterPro" id="IPR002694">
    <property type="entry name" value="Znf_CHC2"/>
</dbReference>
<comment type="function">
    <text evidence="12 13">RNA polymerase that catalyzes the synthesis of short RNA molecules used as primers for DNA polymerase during DNA replication.</text>
</comment>
<accession>A0ABM6MK69</accession>
<dbReference type="RefSeq" id="WP_002681968.1">
    <property type="nucleotide sequence ID" value="NZ_CP022385.1"/>
</dbReference>
<dbReference type="InterPro" id="IPR030846">
    <property type="entry name" value="DnaG_bac"/>
</dbReference>
<keyword evidence="3 12" id="KW-0808">Transferase</keyword>
<evidence type="ECO:0000313" key="16">
    <source>
        <dbReference type="EMBL" id="ATA84396.1"/>
    </source>
</evidence>
<dbReference type="InterPro" id="IPR006171">
    <property type="entry name" value="TOPRIM_dom"/>
</dbReference>
<sequence>MISKNTIDKVYDQMRVEEVIGDFVQLKRAGSNYKGLSPFSNERTPSFMVSPVKQIWKDFSSGKGGNAIAFLMEHEHFTYPEAIRYLAKKYHIDIEETEQSNEEKAQADERESLYIVSEYAQQYFQDTLFNTEAGKAIGMTYFKERGFTEETIQKFRLGFSPDEWTAFTDTALAKGYQLEFLEKTGLTIVNGDRKFDRFKGRVMFPIHSMSGRVLGFGGRILTNDKKQAKYLNSPESEIYHKSKVLYGIFFAKQAIAKADNCYLVEGYTDVIQMHQKGIENVVASSGTALTQDQIRLIHRLTPNITVLYDGDAAGLRASIRGVDLILEQGMNVKVCTFPDGDDPDSFARKTAYEDLVLYLENNATDFIRFKASLLMQEAQNDPIKKAETIRDMVESISKIPDLIKREVYVRECASIMDISEQVLFSTLAQILKKDFYEGQKVERKQKAAMQVVQTPEEAQKRTVNRLEVLEYDLIKNLLLYGNRECIFTDTILVEEEDGTLKEQQIQQTLKVYEKIFLELQEDEIELANPDFKQIYELLMGKLSENPAYDVNRIANELPIELSEKVSGMLLDDENNQLHDWSKRDIVPKAKDAHLETIVGDIILNIRNLLVHHLIQSLTQQMAQANEEEKKELLENVMNYIQLQKLLAKRLNIVVNY</sequence>
<keyword evidence="1 12" id="KW-0240">DNA-directed RNA polymerase</keyword>
<comment type="similarity">
    <text evidence="12 13">Belongs to the DnaG primase family.</text>
</comment>
<evidence type="ECO:0000313" key="17">
    <source>
        <dbReference type="Proteomes" id="UP000217301"/>
    </source>
</evidence>
<evidence type="ECO:0000256" key="6">
    <source>
        <dbReference type="ARBA" id="ARBA00022723"/>
    </source>
</evidence>
<evidence type="ECO:0000256" key="3">
    <source>
        <dbReference type="ARBA" id="ARBA00022679"/>
    </source>
</evidence>
<dbReference type="PROSITE" id="PS50880">
    <property type="entry name" value="TOPRIM"/>
    <property type="match status" value="1"/>
</dbReference>
<feature type="coiled-coil region" evidence="14">
    <location>
        <begin position="614"/>
        <end position="642"/>
    </location>
</feature>
<evidence type="ECO:0000256" key="7">
    <source>
        <dbReference type="ARBA" id="ARBA00022771"/>
    </source>
</evidence>
<dbReference type="Pfam" id="PF10410">
    <property type="entry name" value="DnaB_bind"/>
    <property type="match status" value="1"/>
</dbReference>
<dbReference type="Gene3D" id="3.90.980.10">
    <property type="entry name" value="DNA primase, catalytic core, N-terminal domain"/>
    <property type="match status" value="1"/>
</dbReference>
<comment type="cofactor">
    <cofactor evidence="13">
        <name>Zn(2+)</name>
        <dbReference type="ChEBI" id="CHEBI:29105"/>
    </cofactor>
    <text evidence="13">Binds 1 zinc ion per monomer.</text>
</comment>
<dbReference type="EMBL" id="CP022385">
    <property type="protein sequence ID" value="ATA84396.1"/>
    <property type="molecule type" value="Genomic_DNA"/>
</dbReference>
<gene>
    <name evidence="12" type="primary">dnaG</name>
    <name evidence="16" type="ORF">CGC55_07720</name>
</gene>
<dbReference type="InterPro" id="IPR019475">
    <property type="entry name" value="DNA_primase_DnaB-bd"/>
</dbReference>
<dbReference type="InterPro" id="IPR034151">
    <property type="entry name" value="TOPRIM_DnaG_bac"/>
</dbReference>
<dbReference type="Proteomes" id="UP000217301">
    <property type="component" value="Chromosome"/>
</dbReference>
<keyword evidence="14" id="KW-0175">Coiled coil</keyword>
<keyword evidence="2 12" id="KW-0639">Primosome</keyword>
<evidence type="ECO:0000259" key="15">
    <source>
        <dbReference type="PROSITE" id="PS50880"/>
    </source>
</evidence>
<keyword evidence="4 12" id="KW-0548">Nucleotidyltransferase</keyword>